<feature type="region of interest" description="Disordered" evidence="1">
    <location>
        <begin position="219"/>
        <end position="248"/>
    </location>
</feature>
<evidence type="ECO:0000313" key="2">
    <source>
        <dbReference type="EMBL" id="MPC15832.1"/>
    </source>
</evidence>
<proteinExistence type="predicted"/>
<sequence>MPLDCQVPGEVEKRGDTGAEGKGWGGVEILNRGCEGEMSEGQIKSRSLTRQAKLSAFDFGSDRNSYKQRHERAGRAVAPRPINITRDVVWPPAPLSVVSDPALCRLPYAIAPSIPPFFPFSLSYSLHLSPSSRGLWHPQAPSSFSKPLSHPIHVYDRGDGTVFYVYCRIYYGTPARPGLSSSVALLIDSAILSPRCCCCWCFWCCHNVRGWLYVPREAGKGQCGQKPSGKGSDGPRLVDGEAEGLRFA</sequence>
<feature type="region of interest" description="Disordered" evidence="1">
    <location>
        <begin position="1"/>
        <end position="22"/>
    </location>
</feature>
<accession>A0A5B7D1A7</accession>
<keyword evidence="3" id="KW-1185">Reference proteome</keyword>
<evidence type="ECO:0000256" key="1">
    <source>
        <dbReference type="SAM" id="MobiDB-lite"/>
    </source>
</evidence>
<name>A0A5B7D1A7_PORTR</name>
<dbReference type="AlphaFoldDB" id="A0A5B7D1A7"/>
<dbReference type="EMBL" id="VSRR010000457">
    <property type="protein sequence ID" value="MPC15832.1"/>
    <property type="molecule type" value="Genomic_DNA"/>
</dbReference>
<organism evidence="2 3">
    <name type="scientific">Portunus trituberculatus</name>
    <name type="common">Swimming crab</name>
    <name type="synonym">Neptunus trituberculatus</name>
    <dbReference type="NCBI Taxonomy" id="210409"/>
    <lineage>
        <taxon>Eukaryota</taxon>
        <taxon>Metazoa</taxon>
        <taxon>Ecdysozoa</taxon>
        <taxon>Arthropoda</taxon>
        <taxon>Crustacea</taxon>
        <taxon>Multicrustacea</taxon>
        <taxon>Malacostraca</taxon>
        <taxon>Eumalacostraca</taxon>
        <taxon>Eucarida</taxon>
        <taxon>Decapoda</taxon>
        <taxon>Pleocyemata</taxon>
        <taxon>Brachyura</taxon>
        <taxon>Eubrachyura</taxon>
        <taxon>Portunoidea</taxon>
        <taxon>Portunidae</taxon>
        <taxon>Portuninae</taxon>
        <taxon>Portunus</taxon>
    </lineage>
</organism>
<feature type="compositionally biased region" description="Basic and acidic residues" evidence="1">
    <location>
        <begin position="10"/>
        <end position="19"/>
    </location>
</feature>
<protein>
    <submittedName>
        <fullName evidence="2">Uncharacterized protein</fullName>
    </submittedName>
</protein>
<reference evidence="2 3" key="1">
    <citation type="submission" date="2019-05" db="EMBL/GenBank/DDBJ databases">
        <title>Another draft genome of Portunus trituberculatus and its Hox gene families provides insights of decapod evolution.</title>
        <authorList>
            <person name="Jeong J.-H."/>
            <person name="Song I."/>
            <person name="Kim S."/>
            <person name="Choi T."/>
            <person name="Kim D."/>
            <person name="Ryu S."/>
            <person name="Kim W."/>
        </authorList>
    </citation>
    <scope>NUCLEOTIDE SEQUENCE [LARGE SCALE GENOMIC DNA]</scope>
    <source>
        <tissue evidence="2">Muscle</tissue>
    </source>
</reference>
<gene>
    <name evidence="2" type="ORF">E2C01_008636</name>
</gene>
<evidence type="ECO:0000313" key="3">
    <source>
        <dbReference type="Proteomes" id="UP000324222"/>
    </source>
</evidence>
<comment type="caution">
    <text evidence="2">The sequence shown here is derived from an EMBL/GenBank/DDBJ whole genome shotgun (WGS) entry which is preliminary data.</text>
</comment>
<dbReference type="Proteomes" id="UP000324222">
    <property type="component" value="Unassembled WGS sequence"/>
</dbReference>